<sequence>MELNTAAEHWQAGDAVFADIRDPQSFAMGHIPGAQRIDNSNLGVFLESVDKHAPIIVVCYHGISSQGAAEYIAAQGFTNVSSMNGGFTAWSMSYPEHVNKE</sequence>
<dbReference type="PROSITE" id="PS50206">
    <property type="entry name" value="RHODANESE_3"/>
    <property type="match status" value="1"/>
</dbReference>
<comment type="caution">
    <text evidence="4">The sequence shown here is derived from an EMBL/GenBank/DDBJ whole genome shotgun (WGS) entry which is preliminary data.</text>
</comment>
<dbReference type="InterPro" id="IPR001763">
    <property type="entry name" value="Rhodanese-like_dom"/>
</dbReference>
<dbReference type="PROSITE" id="PS00380">
    <property type="entry name" value="RHODANESE_1"/>
    <property type="match status" value="1"/>
</dbReference>
<dbReference type="InterPro" id="IPR050229">
    <property type="entry name" value="GlpE_sulfurtransferase"/>
</dbReference>
<evidence type="ECO:0000259" key="3">
    <source>
        <dbReference type="PROSITE" id="PS50206"/>
    </source>
</evidence>
<evidence type="ECO:0000313" key="5">
    <source>
        <dbReference type="Proteomes" id="UP000288361"/>
    </source>
</evidence>
<dbReference type="PANTHER" id="PTHR43031:SF6">
    <property type="entry name" value="THIOSULFATE SULFURTRANSFERASE GLPE"/>
    <property type="match status" value="1"/>
</dbReference>
<dbReference type="SUPFAM" id="SSF52821">
    <property type="entry name" value="Rhodanese/Cell cycle control phosphatase"/>
    <property type="match status" value="1"/>
</dbReference>
<dbReference type="CDD" id="cd01444">
    <property type="entry name" value="GlpE_ST"/>
    <property type="match status" value="1"/>
</dbReference>
<evidence type="ECO:0000256" key="2">
    <source>
        <dbReference type="ARBA" id="ARBA00022679"/>
    </source>
</evidence>
<dbReference type="PANTHER" id="PTHR43031">
    <property type="entry name" value="FAD-DEPENDENT OXIDOREDUCTASE"/>
    <property type="match status" value="1"/>
</dbReference>
<keyword evidence="1" id="KW-0963">Cytoplasm</keyword>
<name>A0A432YSI4_9GAMM</name>
<reference evidence="4 5" key="1">
    <citation type="journal article" date="2011" name="Front. Microbiol.">
        <title>Genomic signatures of strain selection and enhancement in Bacillus atrophaeus var. globigii, a historical biowarfare simulant.</title>
        <authorList>
            <person name="Gibbons H.S."/>
            <person name="Broomall S.M."/>
            <person name="McNew L.A."/>
            <person name="Daligault H."/>
            <person name="Chapman C."/>
            <person name="Bruce D."/>
            <person name="Karavis M."/>
            <person name="Krepps M."/>
            <person name="McGregor P.A."/>
            <person name="Hong C."/>
            <person name="Park K.H."/>
            <person name="Akmal A."/>
            <person name="Feldman A."/>
            <person name="Lin J.S."/>
            <person name="Chang W.E."/>
            <person name="Higgs B.W."/>
            <person name="Demirev P."/>
            <person name="Lindquist J."/>
            <person name="Liem A."/>
            <person name="Fochler E."/>
            <person name="Read T.D."/>
            <person name="Tapia R."/>
            <person name="Johnson S."/>
            <person name="Bishop-Lilly K.A."/>
            <person name="Detter C."/>
            <person name="Han C."/>
            <person name="Sozhamannan S."/>
            <person name="Rosenzweig C.N."/>
            <person name="Skowronski E.W."/>
        </authorList>
    </citation>
    <scope>NUCLEOTIDE SEQUENCE [LARGE SCALE GENOMIC DNA]</scope>
    <source>
        <strain evidence="4 5">TPS4-2</strain>
    </source>
</reference>
<dbReference type="InterPro" id="IPR036873">
    <property type="entry name" value="Rhodanese-like_dom_sf"/>
</dbReference>
<dbReference type="Gene3D" id="3.40.250.10">
    <property type="entry name" value="Rhodanese-like domain"/>
    <property type="match status" value="1"/>
</dbReference>
<proteinExistence type="predicted"/>
<evidence type="ECO:0000256" key="1">
    <source>
        <dbReference type="ARBA" id="ARBA00022490"/>
    </source>
</evidence>
<dbReference type="SMART" id="SM00450">
    <property type="entry name" value="RHOD"/>
    <property type="match status" value="1"/>
</dbReference>
<dbReference type="GO" id="GO:0004792">
    <property type="term" value="F:thiosulfate-cyanide sulfurtransferase activity"/>
    <property type="evidence" value="ECO:0007669"/>
    <property type="project" value="InterPro"/>
</dbReference>
<evidence type="ECO:0000313" key="4">
    <source>
        <dbReference type="EMBL" id="RUO64643.1"/>
    </source>
</evidence>
<dbReference type="AlphaFoldDB" id="A0A432YSI4"/>
<organism evidence="4 5">
    <name type="scientific">Idiomarina piscisalsi</name>
    <dbReference type="NCBI Taxonomy" id="1096243"/>
    <lineage>
        <taxon>Bacteria</taxon>
        <taxon>Pseudomonadati</taxon>
        <taxon>Pseudomonadota</taxon>
        <taxon>Gammaproteobacteria</taxon>
        <taxon>Alteromonadales</taxon>
        <taxon>Idiomarinaceae</taxon>
        <taxon>Idiomarina</taxon>
    </lineage>
</organism>
<dbReference type="Proteomes" id="UP000288361">
    <property type="component" value="Unassembled WGS sequence"/>
</dbReference>
<gene>
    <name evidence="4" type="ORF">CWI73_07935</name>
</gene>
<dbReference type="GO" id="GO:0005737">
    <property type="term" value="C:cytoplasm"/>
    <property type="evidence" value="ECO:0007669"/>
    <property type="project" value="InterPro"/>
</dbReference>
<protein>
    <submittedName>
        <fullName evidence="4">Thiosulfate sulfurtransferase GlpE</fullName>
    </submittedName>
</protein>
<feature type="domain" description="Rhodanese" evidence="3">
    <location>
        <begin position="11"/>
        <end position="99"/>
    </location>
</feature>
<dbReference type="EMBL" id="PIQA01000004">
    <property type="protein sequence ID" value="RUO64643.1"/>
    <property type="molecule type" value="Genomic_DNA"/>
</dbReference>
<dbReference type="NCBIfam" id="NF001195">
    <property type="entry name" value="PRK00162.1"/>
    <property type="match status" value="1"/>
</dbReference>
<dbReference type="InterPro" id="IPR023695">
    <property type="entry name" value="Thiosulf_sulfurTrfase"/>
</dbReference>
<accession>A0A432YSI4</accession>
<dbReference type="Pfam" id="PF00581">
    <property type="entry name" value="Rhodanese"/>
    <property type="match status" value="1"/>
</dbReference>
<keyword evidence="2 4" id="KW-0808">Transferase</keyword>
<dbReference type="InterPro" id="IPR001307">
    <property type="entry name" value="Thiosulphate_STrfase_CS"/>
</dbReference>